<keyword evidence="9" id="KW-1133">Transmembrane helix</keyword>
<feature type="domain" description="Histidine kinase" evidence="10">
    <location>
        <begin position="195"/>
        <end position="392"/>
    </location>
</feature>
<dbReference type="GO" id="GO:0000155">
    <property type="term" value="F:phosphorelay sensor kinase activity"/>
    <property type="evidence" value="ECO:0007669"/>
    <property type="project" value="InterPro"/>
</dbReference>
<dbReference type="SMART" id="SM00388">
    <property type="entry name" value="HisKA"/>
    <property type="match status" value="1"/>
</dbReference>
<dbReference type="Gene3D" id="1.10.287.130">
    <property type="match status" value="1"/>
</dbReference>
<dbReference type="InterPro" id="IPR004358">
    <property type="entry name" value="Sig_transdc_His_kin-like_C"/>
</dbReference>
<dbReference type="PROSITE" id="PS50109">
    <property type="entry name" value="HIS_KIN"/>
    <property type="match status" value="1"/>
</dbReference>
<evidence type="ECO:0000259" key="10">
    <source>
        <dbReference type="PROSITE" id="PS50109"/>
    </source>
</evidence>
<dbReference type="Pfam" id="PF02518">
    <property type="entry name" value="HATPase_c"/>
    <property type="match status" value="1"/>
</dbReference>
<keyword evidence="4" id="KW-0808">Transferase</keyword>
<dbReference type="CDD" id="cd00075">
    <property type="entry name" value="HATPase"/>
    <property type="match status" value="1"/>
</dbReference>
<protein>
    <recommendedName>
        <fullName evidence="2">histidine kinase</fullName>
        <ecNumber evidence="2">2.7.13.3</ecNumber>
    </recommendedName>
</protein>
<dbReference type="RefSeq" id="WP_122204542.1">
    <property type="nucleotide sequence ID" value="NZ_QSII01000015.1"/>
</dbReference>
<keyword evidence="5" id="KW-0547">Nucleotide-binding</keyword>
<organism evidence="11 12">
    <name type="scientific">Parabacteroides merdae</name>
    <dbReference type="NCBI Taxonomy" id="46503"/>
    <lineage>
        <taxon>Bacteria</taxon>
        <taxon>Pseudomonadati</taxon>
        <taxon>Bacteroidota</taxon>
        <taxon>Bacteroidia</taxon>
        <taxon>Bacteroidales</taxon>
        <taxon>Tannerellaceae</taxon>
        <taxon>Parabacteroides</taxon>
    </lineage>
</organism>
<dbReference type="InterPro" id="IPR036097">
    <property type="entry name" value="HisK_dim/P_sf"/>
</dbReference>
<dbReference type="PANTHER" id="PTHR42878:SF7">
    <property type="entry name" value="SENSOR HISTIDINE KINASE GLRK"/>
    <property type="match status" value="1"/>
</dbReference>
<keyword evidence="7" id="KW-0067">ATP-binding</keyword>
<dbReference type="InterPro" id="IPR036890">
    <property type="entry name" value="HATPase_C_sf"/>
</dbReference>
<comment type="catalytic activity">
    <reaction evidence="1">
        <text>ATP + protein L-histidine = ADP + protein N-phospho-L-histidine.</text>
        <dbReference type="EC" id="2.7.13.3"/>
    </reaction>
</comment>
<dbReference type="InterPro" id="IPR003661">
    <property type="entry name" value="HisK_dim/P_dom"/>
</dbReference>
<dbReference type="InterPro" id="IPR050351">
    <property type="entry name" value="BphY/WalK/GraS-like"/>
</dbReference>
<evidence type="ECO:0000256" key="5">
    <source>
        <dbReference type="ARBA" id="ARBA00022741"/>
    </source>
</evidence>
<dbReference type="EMBL" id="QSII01000015">
    <property type="protein sequence ID" value="RHC84159.1"/>
    <property type="molecule type" value="Genomic_DNA"/>
</dbReference>
<dbReference type="GO" id="GO:0000156">
    <property type="term" value="F:phosphorelay response regulator activity"/>
    <property type="evidence" value="ECO:0007669"/>
    <property type="project" value="TreeGrafter"/>
</dbReference>
<dbReference type="EC" id="2.7.13.3" evidence="2"/>
<dbReference type="InterPro" id="IPR005467">
    <property type="entry name" value="His_kinase_dom"/>
</dbReference>
<keyword evidence="6 11" id="KW-0418">Kinase</keyword>
<dbReference type="SMART" id="SM00387">
    <property type="entry name" value="HATPase_c"/>
    <property type="match status" value="1"/>
</dbReference>
<evidence type="ECO:0000256" key="2">
    <source>
        <dbReference type="ARBA" id="ARBA00012438"/>
    </source>
</evidence>
<evidence type="ECO:0000256" key="3">
    <source>
        <dbReference type="ARBA" id="ARBA00022553"/>
    </source>
</evidence>
<proteinExistence type="predicted"/>
<evidence type="ECO:0000313" key="12">
    <source>
        <dbReference type="Proteomes" id="UP000286260"/>
    </source>
</evidence>
<dbReference type="GO" id="GO:0005524">
    <property type="term" value="F:ATP binding"/>
    <property type="evidence" value="ECO:0007669"/>
    <property type="project" value="UniProtKB-KW"/>
</dbReference>
<evidence type="ECO:0000256" key="9">
    <source>
        <dbReference type="SAM" id="Phobius"/>
    </source>
</evidence>
<dbReference type="SUPFAM" id="SSF47384">
    <property type="entry name" value="Homodimeric domain of signal transducing histidine kinase"/>
    <property type="match status" value="1"/>
</dbReference>
<dbReference type="GO" id="GO:0007234">
    <property type="term" value="P:osmosensory signaling via phosphorelay pathway"/>
    <property type="evidence" value="ECO:0007669"/>
    <property type="project" value="TreeGrafter"/>
</dbReference>
<evidence type="ECO:0000256" key="8">
    <source>
        <dbReference type="ARBA" id="ARBA00023012"/>
    </source>
</evidence>
<sequence>MKTGNKIALFYTAITIGIISMVTVVFYFVTTDYISRLYYSYLTEKAYATAQKHWEKDELDEEDYARIQQHYEETLPVAAEILLNADSIAEAHSVLSRYLTDEKIASLYAGNVVRFHEGKELGAAVYYPDNEGNFIVLVVSSNQYGGDIQHRIGWLLLGMLVISAVLVYFVGRLYATRMVDRIDAAYQSEKSFISNASHELNNPLTAIQGECEISLLKERTSAEYQAALGRIASETKRIILLMKNLLFLSHGDKEILKNARETVLLADFLMQFVGNRVRFTTDHFAFAIEANPHLLKIAIGNILNNACKYSGEAPVEMQLKGSVLTITDMGIGIPEEEIARVYQPFYRASNTREFAGHGIGLSLSMRILRSYGAEITITSEVGKGTTVEIEFP</sequence>
<dbReference type="Proteomes" id="UP000286260">
    <property type="component" value="Unassembled WGS sequence"/>
</dbReference>
<accession>A0A3R6B5M2</accession>
<evidence type="ECO:0000313" key="11">
    <source>
        <dbReference type="EMBL" id="RHC84159.1"/>
    </source>
</evidence>
<feature type="transmembrane region" description="Helical" evidence="9">
    <location>
        <begin position="7"/>
        <end position="29"/>
    </location>
</feature>
<dbReference type="InterPro" id="IPR003594">
    <property type="entry name" value="HATPase_dom"/>
</dbReference>
<evidence type="ECO:0000256" key="6">
    <source>
        <dbReference type="ARBA" id="ARBA00022777"/>
    </source>
</evidence>
<keyword evidence="9" id="KW-0812">Transmembrane</keyword>
<name>A0A3R6B5M2_9BACT</name>
<reference evidence="11 12" key="1">
    <citation type="submission" date="2018-08" db="EMBL/GenBank/DDBJ databases">
        <title>A genome reference for cultivated species of the human gut microbiota.</title>
        <authorList>
            <person name="Zou Y."/>
            <person name="Xue W."/>
            <person name="Luo G."/>
        </authorList>
    </citation>
    <scope>NUCLEOTIDE SEQUENCE [LARGE SCALE GENOMIC DNA]</scope>
    <source>
        <strain evidence="11 12">AM34-17</strain>
    </source>
</reference>
<gene>
    <name evidence="11" type="ORF">DW828_11580</name>
</gene>
<evidence type="ECO:0000256" key="7">
    <source>
        <dbReference type="ARBA" id="ARBA00022840"/>
    </source>
</evidence>
<evidence type="ECO:0000256" key="1">
    <source>
        <dbReference type="ARBA" id="ARBA00000085"/>
    </source>
</evidence>
<dbReference type="CDD" id="cd00082">
    <property type="entry name" value="HisKA"/>
    <property type="match status" value="1"/>
</dbReference>
<evidence type="ECO:0000256" key="4">
    <source>
        <dbReference type="ARBA" id="ARBA00022679"/>
    </source>
</evidence>
<dbReference type="Gene3D" id="3.30.565.10">
    <property type="entry name" value="Histidine kinase-like ATPase, C-terminal domain"/>
    <property type="match status" value="1"/>
</dbReference>
<dbReference type="GO" id="GO:0030295">
    <property type="term" value="F:protein kinase activator activity"/>
    <property type="evidence" value="ECO:0007669"/>
    <property type="project" value="TreeGrafter"/>
</dbReference>
<dbReference type="Pfam" id="PF00512">
    <property type="entry name" value="HisKA"/>
    <property type="match status" value="1"/>
</dbReference>
<keyword evidence="8" id="KW-0902">Two-component regulatory system</keyword>
<comment type="caution">
    <text evidence="11">The sequence shown here is derived from an EMBL/GenBank/DDBJ whole genome shotgun (WGS) entry which is preliminary data.</text>
</comment>
<dbReference type="FunFam" id="1.10.287.130:FF:000001">
    <property type="entry name" value="Two-component sensor histidine kinase"/>
    <property type="match status" value="1"/>
</dbReference>
<feature type="transmembrane region" description="Helical" evidence="9">
    <location>
        <begin position="152"/>
        <end position="171"/>
    </location>
</feature>
<dbReference type="SUPFAM" id="SSF55874">
    <property type="entry name" value="ATPase domain of HSP90 chaperone/DNA topoisomerase II/histidine kinase"/>
    <property type="match status" value="1"/>
</dbReference>
<dbReference type="PANTHER" id="PTHR42878">
    <property type="entry name" value="TWO-COMPONENT HISTIDINE KINASE"/>
    <property type="match status" value="1"/>
</dbReference>
<dbReference type="AlphaFoldDB" id="A0A3R6B5M2"/>
<keyword evidence="9" id="KW-0472">Membrane</keyword>
<keyword evidence="3" id="KW-0597">Phosphoprotein</keyword>
<dbReference type="PRINTS" id="PR00344">
    <property type="entry name" value="BCTRLSENSOR"/>
</dbReference>